<dbReference type="InterPro" id="IPR024983">
    <property type="entry name" value="CHAT_dom"/>
</dbReference>
<sequence>MFSKIFKSFFYSWLATLFSTSLILCICFGNSHPVAIVNAQTPDAYKLVNQGIESYKKGDFHAAIKPWEAALDSYQKNNDFRNIAIINENLARTYQQLGNKSLTLSYWEKVKDYYHSQKNLQKVGRILTEIAQIYSNSGQTKKAISLLCGVNTLTCQTGSALQIAQEQQDKSGEIAALGSLGEAHRLQGNYDLSIKYLETVSNSQNQTDNFAILNSLANAYASRAQLWNLRAKSAQNHNSSKENEFVQRSKDDYITAINSLQKSIGVAAKENNQIAELRSHINLIKLAYRTIDINIFNPKQIETNIQQALALIEQLPDSINKVYAEIELANLPSINDEFTASINQCYQQTRLPEVQVKQLFNQAIKTAQKLQDARSTSYALGELGHLYECQKAYKSAWELTNQAIWFADQNLQAKDSLYLWEWQAGRILAAQKQFNQALSFYERAYKTLEELRSDILTTNRDFQFDFRDVVEPVYRQLAQLQLELATSNNQDSVRRNQQLNSALTTINSLRQAEIQNYFGNDCILAALNNNSLHQVIEKDTAVISSIIFKDKIGILLSLPNQQEYLHWVENKNQEMLRQEIFQFRNSLLAQQTINYSTKDAENIYDAIISPIEKYLTEQRIKTLVFIQDGFLRDVPMAALYDKKESRYLTEKYAVATTSSLQLTDLKPLSSQVNRALVLALSQESKIDNKVFPELAYFPIEYTAIKKIFPESKKLENEEFAIHNLKKEIQEKTYPIIHIATHAQFGIIPEDTFLVIGNNEKLTIDKLETILRQAGNISNAVELLTLTACETATGDDRATLGLAGVALQAGTKSALASLWPVDDDSTANLIAEFYDKLRNAGMSKAQALQAAQLKLINAKQIPEINDKYDHPYYWSAFILIGNWL</sequence>
<name>A0A1Z4KQW1_ANAVA</name>
<dbReference type="InterPro" id="IPR011990">
    <property type="entry name" value="TPR-like_helical_dom_sf"/>
</dbReference>
<dbReference type="SMART" id="SM00028">
    <property type="entry name" value="TPR"/>
    <property type="match status" value="5"/>
</dbReference>
<dbReference type="PANTHER" id="PTHR10098:SF112">
    <property type="entry name" value="SLR0380 PROTEIN"/>
    <property type="match status" value="1"/>
</dbReference>
<organism evidence="2 3">
    <name type="scientific">Trichormus variabilis NIES-23</name>
    <dbReference type="NCBI Taxonomy" id="1973479"/>
    <lineage>
        <taxon>Bacteria</taxon>
        <taxon>Bacillati</taxon>
        <taxon>Cyanobacteriota</taxon>
        <taxon>Cyanophyceae</taxon>
        <taxon>Nostocales</taxon>
        <taxon>Nostocaceae</taxon>
        <taxon>Trichormus</taxon>
    </lineage>
</organism>
<proteinExistence type="predicted"/>
<dbReference type="Gene3D" id="1.25.40.10">
    <property type="entry name" value="Tetratricopeptide repeat domain"/>
    <property type="match status" value="2"/>
</dbReference>
<evidence type="ECO:0000313" key="3">
    <source>
        <dbReference type="Proteomes" id="UP000217507"/>
    </source>
</evidence>
<dbReference type="Pfam" id="PF12770">
    <property type="entry name" value="CHAT"/>
    <property type="match status" value="1"/>
</dbReference>
<evidence type="ECO:0000259" key="1">
    <source>
        <dbReference type="Pfam" id="PF12770"/>
    </source>
</evidence>
<dbReference type="SUPFAM" id="SSF48452">
    <property type="entry name" value="TPR-like"/>
    <property type="match status" value="2"/>
</dbReference>
<dbReference type="AlphaFoldDB" id="A0A1Z4KQW1"/>
<accession>A0A1Z4KQW1</accession>
<protein>
    <submittedName>
        <fullName evidence="2">TPR repeat protein</fullName>
    </submittedName>
</protein>
<gene>
    <name evidence="2" type="ORF">NIES23_41450</name>
</gene>
<reference evidence="2 3" key="1">
    <citation type="submission" date="2017-06" db="EMBL/GenBank/DDBJ databases">
        <title>Genome sequencing of cyanobaciteial culture collection at National Institute for Environmental Studies (NIES).</title>
        <authorList>
            <person name="Hirose Y."/>
            <person name="Shimura Y."/>
            <person name="Fujisawa T."/>
            <person name="Nakamura Y."/>
            <person name="Kawachi M."/>
        </authorList>
    </citation>
    <scope>NUCLEOTIDE SEQUENCE [LARGE SCALE GENOMIC DNA]</scope>
    <source>
        <strain evidence="2 3">NIES-23</strain>
    </source>
</reference>
<dbReference type="PANTHER" id="PTHR10098">
    <property type="entry name" value="RAPSYN-RELATED"/>
    <property type="match status" value="1"/>
</dbReference>
<feature type="domain" description="CHAT" evidence="1">
    <location>
        <begin position="598"/>
        <end position="881"/>
    </location>
</feature>
<evidence type="ECO:0000313" key="2">
    <source>
        <dbReference type="EMBL" id="BAY71328.1"/>
    </source>
</evidence>
<dbReference type="Proteomes" id="UP000217507">
    <property type="component" value="Chromosome"/>
</dbReference>
<dbReference type="InterPro" id="IPR019734">
    <property type="entry name" value="TPR_rpt"/>
</dbReference>
<dbReference type="EMBL" id="AP018216">
    <property type="protein sequence ID" value="BAY71328.1"/>
    <property type="molecule type" value="Genomic_DNA"/>
</dbReference>